<dbReference type="EMBL" id="CAJVQC010173716">
    <property type="protein sequence ID" value="CAG8850998.1"/>
    <property type="molecule type" value="Genomic_DNA"/>
</dbReference>
<proteinExistence type="predicted"/>
<accession>A0ACA9SX08</accession>
<comment type="caution">
    <text evidence="1">The sequence shown here is derived from an EMBL/GenBank/DDBJ whole genome shotgun (WGS) entry which is preliminary data.</text>
</comment>
<feature type="non-terminal residue" evidence="1">
    <location>
        <position position="73"/>
    </location>
</feature>
<evidence type="ECO:0000313" key="2">
    <source>
        <dbReference type="Proteomes" id="UP000789920"/>
    </source>
</evidence>
<protein>
    <submittedName>
        <fullName evidence="1">33756_t:CDS:1</fullName>
    </submittedName>
</protein>
<evidence type="ECO:0000313" key="1">
    <source>
        <dbReference type="EMBL" id="CAG8850998.1"/>
    </source>
</evidence>
<dbReference type="Proteomes" id="UP000789920">
    <property type="component" value="Unassembled WGS sequence"/>
</dbReference>
<sequence length="73" mass="8508">CSYLFTSDSKLLFTSLQKKYGDICEFYLTGSRRIVISRPEYVEKILSSSYKDNSFMSRFSYFEGLKEYGVAGR</sequence>
<gene>
    <name evidence="1" type="ORF">RPERSI_LOCUS36359</name>
</gene>
<keyword evidence="2" id="KW-1185">Reference proteome</keyword>
<name>A0ACA9SX08_9GLOM</name>
<organism evidence="1 2">
    <name type="scientific">Racocetra persica</name>
    <dbReference type="NCBI Taxonomy" id="160502"/>
    <lineage>
        <taxon>Eukaryota</taxon>
        <taxon>Fungi</taxon>
        <taxon>Fungi incertae sedis</taxon>
        <taxon>Mucoromycota</taxon>
        <taxon>Glomeromycotina</taxon>
        <taxon>Glomeromycetes</taxon>
        <taxon>Diversisporales</taxon>
        <taxon>Gigasporaceae</taxon>
        <taxon>Racocetra</taxon>
    </lineage>
</organism>
<feature type="non-terminal residue" evidence="1">
    <location>
        <position position="1"/>
    </location>
</feature>
<reference evidence="1" key="1">
    <citation type="submission" date="2021-06" db="EMBL/GenBank/DDBJ databases">
        <authorList>
            <person name="Kallberg Y."/>
            <person name="Tangrot J."/>
            <person name="Rosling A."/>
        </authorList>
    </citation>
    <scope>NUCLEOTIDE SEQUENCE</scope>
    <source>
        <strain evidence="1">MA461A</strain>
    </source>
</reference>